<dbReference type="Gene3D" id="3.10.129.110">
    <property type="entry name" value="Polyketide synthase dehydratase"/>
    <property type="match status" value="2"/>
</dbReference>
<name>A0ABR9MXS7_9MICO</name>
<dbReference type="InterPro" id="IPR036736">
    <property type="entry name" value="ACP-like_sf"/>
</dbReference>
<dbReference type="PROSITE" id="PS00606">
    <property type="entry name" value="KS3_1"/>
    <property type="match status" value="1"/>
</dbReference>
<dbReference type="Pfam" id="PF22953">
    <property type="entry name" value="SpnB_Rossmann"/>
    <property type="match status" value="1"/>
</dbReference>
<gene>
    <name evidence="10" type="ORF">IHE71_10750</name>
</gene>
<dbReference type="InterPro" id="IPR020807">
    <property type="entry name" value="PKS_DH"/>
</dbReference>
<dbReference type="Pfam" id="PF08990">
    <property type="entry name" value="Docking"/>
    <property type="match status" value="1"/>
</dbReference>
<sequence>MSAQPEQTNEEKLVDYLKWVTADLKKTRERLAEVESAAGEPVAIVGMACRYPGGVSSADDLWRLAEEGRDGITPWPDDRGWDVDALYDPEPGRPGRSSTKDGGFLADATLFDADFFGISPREALAMDPQQRLLLETAWETFEHAGIDPGTLRGAAVGVFAGVVEQSYLGLHGPEELEGYFMTGRLSSVASGRISYTFGFEGPAVSVDTACSSSLVALHLAAQSVRSGESALALAGGCTVSGHPGGFVDFSRQRGLAPDGRCKSFAAAADGTGWSEGVGLLLVEKLSDARRLGHRVLAVLRGSAVNQDGASNGLTAPNGPSQERVIRQALASARLEPADVDAVEAHGTGTRLGDPIEAQALLATYGQDRDQPLLLGSLKSNIGHTVAAAGVGGVIKMIQAIRHGFLPPTLHVDEPTPFVDWSAGRVELLTEGRPWPDSGRPRRAAVSAFGVSGTNAHVILEQAPPEEPAAPAEHGLPSVPILLSARTPEALTAQARRLADALDAGATPLDVAYTLATARAVHPLRAAVSGRDGDGLAEALRAVVDGERTTGRTAFLFTGQGSQRLGMGRELYGTFPAYAAAFDAVCAELTLERPLKEVVFGADPELLDRTGYAQPALFALEVALFRLLEEWGVRPDMLAGHSIGELAAAHVAGILTLPDAARLVSARARLMQALPAGGEMFAIEAGEADVLAELADGAVVAAVNTRTSVVVSGTADAVRETVGRLGARGVRTKRLSVSHAFHSPLMDGMLAEFRRTAESMTFTAPSIPVVSTLTGAPGADLTDPEYWVRQVREAVRFADAVDALVHDGVTTLVEIGPGAVLAGLASAEAGNDAVAVPLLRKDRPEVDALAAALGAFHLQGIGIDWAAFFAGSGARRVDLPSYPFQRRRYWLAPTSGDTGASGHALLGPAIPVADTGRIVFPGRVPRTLPWAASGEIPATVVAELLLHVAVETGCTCVDEAEVRFPLVQPSHGALQCQVEVSAPDDDGRRDATVGVRPEGSDVAWTTVATARISPSAPVFPGTLDDGPETSPAELDPDGFGVHPALLAEALGSRTPVRWRGLRLHATGATALRVRLTPVAGDVHELLATDLSGEPVVTADEVELRDPVPARPVPRDTLFDLAWTPLTFPSPDVVPAPLAEIGTPELPAAASVAAAGIAGPVVYRAAPVDDDADGVGGGGLARLLALLQEWLTEPRLEEVPLVVVTEGAVLDVTDPAASAVWGLVRSAQAEAPGRIVLADLDRAATSAALLPRLAELGEAQLAVREGRVLRPGLRAAGPVPPGRADAATRWRPDGTVLVTGGTGTLGALFARHLVTEHGVRNLLLVSRRGPAAPNAGALVAELAALGATAAVVACDVADREALAALLAAQPAPVTGVVHTAGVLDDGTITALTPERLDAVLRPKAHAAWNLHELTKGSDLDAFVMFSSIAGVVGGAGQGNYAAANAYLDGLAAYRAASGLPATSLAWGLWEQDAGMGAGLSEADRARIARAGFRPVETASGAGLFDDALALGRPAVVVTPLDLAALRERPEQAPAILAGPARHTGLRKARNSAHRTVALGDTLAGLTEPAQRRLVLDAVRSETAAVLGHGDPAAVPADRPFVDQGLDSLTSVELRNRLAAATGLRLAGPVVFDHPTPELLATHLHAELTRGPGDTSAHTDFAAESALPDDIRPAGPVDRTNDPSELLLTGATGFLGGFLLRDLLRTTRARVHCLVRAAGTDEAAARLRESLTWYGLADEIDVDRLVLHTADLSVPGLGLDPDTFDTLARDVDAIYHAGATVHWLHPYAALRDPNVGGTREILRLAARHRTVPVHHVSTTGVFAGALADGEPLRADDPTGPPEALASGYLQTKWVSEQLVAAARTRGLPVSVYRVDVISGDQRTGACQTKDFVWLSLKGMLQAGAFPTGMAGVVHMLPVDHVSAAITALAGDPGTLGGTYHLYNQHGLAFQDLVAGARDAGHELAELPRDEWERRVRADPANALLPLLEAFQMMNENTAAFYPAMETAPTEAAIAAAGGPEQPRMMPDLVARYLAFFTEVGFYPSATERGN</sequence>
<comment type="caution">
    <text evidence="10">The sequence shown here is derived from an EMBL/GenBank/DDBJ whole genome shotgun (WGS) entry which is preliminary data.</text>
</comment>
<dbReference type="Pfam" id="PF08659">
    <property type="entry name" value="KR"/>
    <property type="match status" value="1"/>
</dbReference>
<dbReference type="Gene3D" id="3.40.366.10">
    <property type="entry name" value="Malonyl-Coenzyme A Acyl Carrier Protein, domain 2"/>
    <property type="match status" value="1"/>
</dbReference>
<dbReference type="SUPFAM" id="SSF51735">
    <property type="entry name" value="NAD(P)-binding Rossmann-fold domains"/>
    <property type="match status" value="3"/>
</dbReference>
<dbReference type="PROSITE" id="PS50075">
    <property type="entry name" value="CARRIER"/>
    <property type="match status" value="1"/>
</dbReference>
<dbReference type="InterPro" id="IPR050091">
    <property type="entry name" value="PKS_NRPS_Biosynth_Enz"/>
</dbReference>
<dbReference type="InterPro" id="IPR016036">
    <property type="entry name" value="Malonyl_transacylase_ACP-bd"/>
</dbReference>
<comment type="cofactor">
    <cofactor evidence="1">
        <name>pantetheine 4'-phosphate</name>
        <dbReference type="ChEBI" id="CHEBI:47942"/>
    </cofactor>
</comment>
<evidence type="ECO:0000256" key="1">
    <source>
        <dbReference type="ARBA" id="ARBA00001957"/>
    </source>
</evidence>
<dbReference type="InterPro" id="IPR010080">
    <property type="entry name" value="Thioester_reductase-like_dom"/>
</dbReference>
<dbReference type="InterPro" id="IPR020806">
    <property type="entry name" value="PKS_PP-bd"/>
</dbReference>
<dbReference type="InterPro" id="IPR036291">
    <property type="entry name" value="NAD(P)-bd_dom_sf"/>
</dbReference>
<evidence type="ECO:0000259" key="9">
    <source>
        <dbReference type="PROSITE" id="PS52004"/>
    </source>
</evidence>
<dbReference type="InterPro" id="IPR013968">
    <property type="entry name" value="PKS_KR"/>
</dbReference>
<dbReference type="InterPro" id="IPR014031">
    <property type="entry name" value="Ketoacyl_synth_C"/>
</dbReference>
<dbReference type="SMART" id="SM00822">
    <property type="entry name" value="PKS_KR"/>
    <property type="match status" value="1"/>
</dbReference>
<dbReference type="RefSeq" id="WP_192862756.1">
    <property type="nucleotide sequence ID" value="NZ_JADAQT010000080.1"/>
</dbReference>
<proteinExistence type="predicted"/>
<dbReference type="Pfam" id="PF02801">
    <property type="entry name" value="Ketoacyl-synt_C"/>
    <property type="match status" value="1"/>
</dbReference>
<dbReference type="InterPro" id="IPR009081">
    <property type="entry name" value="PP-bd_ACP"/>
</dbReference>
<dbReference type="InterPro" id="IPR013120">
    <property type="entry name" value="FAR_NAD-bd"/>
</dbReference>
<dbReference type="CDD" id="cd05235">
    <property type="entry name" value="SDR_e1"/>
    <property type="match status" value="1"/>
</dbReference>
<keyword evidence="6" id="KW-0511">Multifunctional enzyme</keyword>
<organism evidence="10 11">
    <name type="scientific">Myceligenerans pegani</name>
    <dbReference type="NCBI Taxonomy" id="2776917"/>
    <lineage>
        <taxon>Bacteria</taxon>
        <taxon>Bacillati</taxon>
        <taxon>Actinomycetota</taxon>
        <taxon>Actinomycetes</taxon>
        <taxon>Micrococcales</taxon>
        <taxon>Promicromonosporaceae</taxon>
        <taxon>Myceligenerans</taxon>
    </lineage>
</organism>
<dbReference type="InterPro" id="IPR032821">
    <property type="entry name" value="PKS_assoc"/>
</dbReference>
<dbReference type="InterPro" id="IPR055123">
    <property type="entry name" value="SpnB-like_Rossmann"/>
</dbReference>
<accession>A0ABR9MXS7</accession>
<dbReference type="SUPFAM" id="SSF55048">
    <property type="entry name" value="Probable ACP-binding domain of malonyl-CoA ACP transacylase"/>
    <property type="match status" value="1"/>
</dbReference>
<dbReference type="SMART" id="SM00823">
    <property type="entry name" value="PKS_PP"/>
    <property type="match status" value="1"/>
</dbReference>
<evidence type="ECO:0000256" key="4">
    <source>
        <dbReference type="ARBA" id="ARBA00022679"/>
    </source>
</evidence>
<dbReference type="PANTHER" id="PTHR43775:SF51">
    <property type="entry name" value="INACTIVE PHENOLPHTHIOCEROL SYNTHESIS POLYKETIDE SYNTHASE TYPE I PKS1-RELATED"/>
    <property type="match status" value="1"/>
</dbReference>
<dbReference type="CDD" id="cd00833">
    <property type="entry name" value="PKS"/>
    <property type="match status" value="1"/>
</dbReference>
<dbReference type="EMBL" id="JADAQT010000080">
    <property type="protein sequence ID" value="MBE1876185.1"/>
    <property type="molecule type" value="Genomic_DNA"/>
</dbReference>
<dbReference type="Pfam" id="PF00109">
    <property type="entry name" value="ketoacyl-synt"/>
    <property type="match status" value="1"/>
</dbReference>
<keyword evidence="2" id="KW-0596">Phosphopantetheine</keyword>
<dbReference type="CDD" id="cd08956">
    <property type="entry name" value="KR_3_FAS_SDR_x"/>
    <property type="match status" value="1"/>
</dbReference>
<dbReference type="InterPro" id="IPR016039">
    <property type="entry name" value="Thiolase-like"/>
</dbReference>
<evidence type="ECO:0000256" key="2">
    <source>
        <dbReference type="ARBA" id="ARBA00022450"/>
    </source>
</evidence>
<dbReference type="NCBIfam" id="TIGR01746">
    <property type="entry name" value="Thioester-redct"/>
    <property type="match status" value="1"/>
</dbReference>
<evidence type="ECO:0000256" key="5">
    <source>
        <dbReference type="ARBA" id="ARBA00023194"/>
    </source>
</evidence>
<dbReference type="InterPro" id="IPR015083">
    <property type="entry name" value="NorB/c/GfsB-D-like_docking"/>
</dbReference>
<keyword evidence="4" id="KW-0808">Transferase</keyword>
<dbReference type="InterPro" id="IPR016035">
    <property type="entry name" value="Acyl_Trfase/lysoPLipase"/>
</dbReference>
<dbReference type="Pfam" id="PF00698">
    <property type="entry name" value="Acyl_transf_1"/>
    <property type="match status" value="1"/>
</dbReference>
<dbReference type="Gene3D" id="3.30.70.3290">
    <property type="match status" value="1"/>
</dbReference>
<dbReference type="SUPFAM" id="SSF52151">
    <property type="entry name" value="FabD/lysophospholipase-like"/>
    <property type="match status" value="1"/>
</dbReference>
<dbReference type="InterPro" id="IPR042104">
    <property type="entry name" value="PKS_dehydratase_sf"/>
</dbReference>
<evidence type="ECO:0000313" key="11">
    <source>
        <dbReference type="Proteomes" id="UP000625527"/>
    </source>
</evidence>
<keyword evidence="7" id="KW-0012">Acyltransferase</keyword>
<dbReference type="SMART" id="SM00826">
    <property type="entry name" value="PKS_DH"/>
    <property type="match status" value="1"/>
</dbReference>
<keyword evidence="11" id="KW-1185">Reference proteome</keyword>
<evidence type="ECO:0000313" key="10">
    <source>
        <dbReference type="EMBL" id="MBE1876185.1"/>
    </source>
</evidence>
<evidence type="ECO:0000256" key="6">
    <source>
        <dbReference type="ARBA" id="ARBA00023268"/>
    </source>
</evidence>
<dbReference type="Gene3D" id="1.10.1200.10">
    <property type="entry name" value="ACP-like"/>
    <property type="match status" value="1"/>
</dbReference>
<dbReference type="Gene3D" id="3.40.50.720">
    <property type="entry name" value="NAD(P)-binding Rossmann-like Domain"/>
    <property type="match status" value="2"/>
</dbReference>
<dbReference type="InterPro" id="IPR014030">
    <property type="entry name" value="Ketoacyl_synth_N"/>
</dbReference>
<protein>
    <submittedName>
        <fullName evidence="10">Thioester reductase domain-containing protein</fullName>
    </submittedName>
</protein>
<dbReference type="InterPro" id="IPR020841">
    <property type="entry name" value="PKS_Beta-ketoAc_synthase_dom"/>
</dbReference>
<reference evidence="10 11" key="1">
    <citation type="submission" date="2020-10" db="EMBL/GenBank/DDBJ databases">
        <title>Myceligenerans pegani sp. nov., an endophytic actinomycete isolated from Peganum harmala L. in Xinjiang, China.</title>
        <authorList>
            <person name="Xin L."/>
        </authorList>
    </citation>
    <scope>NUCLEOTIDE SEQUENCE [LARGE SCALE GENOMIC DNA]</scope>
    <source>
        <strain evidence="10 11">TRM65318</strain>
    </source>
</reference>
<dbReference type="SUPFAM" id="SSF47336">
    <property type="entry name" value="ACP-like"/>
    <property type="match status" value="1"/>
</dbReference>
<dbReference type="SMART" id="SM00827">
    <property type="entry name" value="PKS_AT"/>
    <property type="match status" value="1"/>
</dbReference>
<dbReference type="InterPro" id="IPR057326">
    <property type="entry name" value="KR_dom"/>
</dbReference>
<dbReference type="InterPro" id="IPR001227">
    <property type="entry name" value="Ac_transferase_dom_sf"/>
</dbReference>
<dbReference type="SMART" id="SM00825">
    <property type="entry name" value="PKS_KS"/>
    <property type="match status" value="1"/>
</dbReference>
<dbReference type="Gene3D" id="3.40.47.10">
    <property type="match status" value="1"/>
</dbReference>
<dbReference type="SMART" id="SM01294">
    <property type="entry name" value="PKS_PP_betabranch"/>
    <property type="match status" value="1"/>
</dbReference>
<dbReference type="Pfam" id="PF07993">
    <property type="entry name" value="NAD_binding_4"/>
    <property type="match status" value="1"/>
</dbReference>
<keyword evidence="3" id="KW-0597">Phosphoprotein</keyword>
<dbReference type="Proteomes" id="UP000625527">
    <property type="component" value="Unassembled WGS sequence"/>
</dbReference>
<dbReference type="Pfam" id="PF00550">
    <property type="entry name" value="PP-binding"/>
    <property type="match status" value="1"/>
</dbReference>
<evidence type="ECO:0000259" key="8">
    <source>
        <dbReference type="PROSITE" id="PS50075"/>
    </source>
</evidence>
<dbReference type="PANTHER" id="PTHR43775">
    <property type="entry name" value="FATTY ACID SYNTHASE"/>
    <property type="match status" value="1"/>
</dbReference>
<evidence type="ECO:0000256" key="3">
    <source>
        <dbReference type="ARBA" id="ARBA00022553"/>
    </source>
</evidence>
<dbReference type="InterPro" id="IPR018201">
    <property type="entry name" value="Ketoacyl_synth_AS"/>
</dbReference>
<feature type="domain" description="Ketosynthase family 3 (KS3)" evidence="9">
    <location>
        <begin position="39"/>
        <end position="461"/>
    </location>
</feature>
<feature type="domain" description="Carrier" evidence="8">
    <location>
        <begin position="1567"/>
        <end position="1645"/>
    </location>
</feature>
<dbReference type="PROSITE" id="PS52004">
    <property type="entry name" value="KS3_2"/>
    <property type="match status" value="1"/>
</dbReference>
<dbReference type="InterPro" id="IPR014043">
    <property type="entry name" value="Acyl_transferase_dom"/>
</dbReference>
<dbReference type="SUPFAM" id="SSF53901">
    <property type="entry name" value="Thiolase-like"/>
    <property type="match status" value="1"/>
</dbReference>
<keyword evidence="5" id="KW-0045">Antibiotic biosynthesis</keyword>
<evidence type="ECO:0000256" key="7">
    <source>
        <dbReference type="ARBA" id="ARBA00023315"/>
    </source>
</evidence>
<dbReference type="Pfam" id="PF16197">
    <property type="entry name" value="KAsynt_C_assoc"/>
    <property type="match status" value="1"/>
</dbReference>